<reference evidence="1 2" key="1">
    <citation type="submission" date="2019-03" db="EMBL/GenBank/DDBJ databases">
        <title>Genomic Encyclopedia of Type Strains, Phase III (KMG-III): the genomes of soil and plant-associated and newly described type strains.</title>
        <authorList>
            <person name="Whitman W."/>
        </authorList>
    </citation>
    <scope>NUCLEOTIDE SEQUENCE [LARGE SCALE GENOMIC DNA]</scope>
    <source>
        <strain evidence="1 2">VKM Ac-2527</strain>
    </source>
</reference>
<evidence type="ECO:0000313" key="1">
    <source>
        <dbReference type="EMBL" id="TDO51558.1"/>
    </source>
</evidence>
<dbReference type="EMBL" id="SNWQ01000003">
    <property type="protein sequence ID" value="TDO51558.1"/>
    <property type="molecule type" value="Genomic_DNA"/>
</dbReference>
<gene>
    <name evidence="1" type="ORF">EV643_103297</name>
</gene>
<accession>A0A4R6KJS0</accession>
<evidence type="ECO:0000313" key="2">
    <source>
        <dbReference type="Proteomes" id="UP000295388"/>
    </source>
</evidence>
<name>A0A4R6KJS0_9ACTN</name>
<protein>
    <submittedName>
        <fullName evidence="1">Uncharacterized protein</fullName>
    </submittedName>
</protein>
<proteinExistence type="predicted"/>
<organism evidence="1 2">
    <name type="scientific">Kribbella caucasensis</name>
    <dbReference type="NCBI Taxonomy" id="2512215"/>
    <lineage>
        <taxon>Bacteria</taxon>
        <taxon>Bacillati</taxon>
        <taxon>Actinomycetota</taxon>
        <taxon>Actinomycetes</taxon>
        <taxon>Propionibacteriales</taxon>
        <taxon>Kribbellaceae</taxon>
        <taxon>Kribbella</taxon>
    </lineage>
</organism>
<comment type="caution">
    <text evidence="1">The sequence shown here is derived from an EMBL/GenBank/DDBJ whole genome shotgun (WGS) entry which is preliminary data.</text>
</comment>
<sequence length="503" mass="55827">MNGDQDERLPSGLYHRRGWMVEVGQDAEADEVLVASIHEAMHDRLQMTTVYGCLVDALHDTLEPDQFSLIRAFQTPATGVHEQFATWMSTVPTGWSATDLCRSFPLYLRHLSGAADRVRSLRGRYHSMHAIQGASRSCMQSASLAELLRDTELRDLTPAMINRTMRPDFRLARLDTALKRYGWGPLHDWSRDADSMDVDRFADDNDPEWAALNQEAYEYCRKLLNEAGCSTLPYDGHLPTVHALHRSLGRSAAVEHRQTSSSAAALLSVESETMVLSAPIPATVLDPTTPLSNLLCGGTDRVHLFLAIRPRTSILQQYQLSGHDLPPSEHLALLRAQTDDGVEILDVSSRDPSELQAVGAVITSIAMSSLAVSQVVDRWRPLLGRTQAGVLCDLRPSTNLRAWLSDPRRQVRYAVFGVEGNAGWVRFLAFRVEQGGTSSRTYLAPISRLYSSGLQLWLAETPDLAERAVLDQTIADEPLVRFSVAHILLEERVFTFTTGDANG</sequence>
<dbReference type="Proteomes" id="UP000295388">
    <property type="component" value="Unassembled WGS sequence"/>
</dbReference>
<dbReference type="AlphaFoldDB" id="A0A4R6KJS0"/>
<keyword evidence="2" id="KW-1185">Reference proteome</keyword>